<comment type="caution">
    <text evidence="1">The sequence shown here is derived from an EMBL/GenBank/DDBJ whole genome shotgun (WGS) entry which is preliminary data.</text>
</comment>
<evidence type="ECO:0000313" key="1">
    <source>
        <dbReference type="EMBL" id="KPD03795.1"/>
    </source>
</evidence>
<keyword evidence="1" id="KW-0413">Isomerase</keyword>
<dbReference type="Proteomes" id="UP000053226">
    <property type="component" value="Unassembled WGS sequence"/>
</dbReference>
<name>A0A0N0Z8Y9_9GAMM</name>
<sequence>MSRNELDASEATGLNQARAISPLLHLKIVGIMSHYPEKDSDNVRVSLARFNQQSKQVLAVTGRARIFYCKYFYQVDSA</sequence>
<evidence type="ECO:0000313" key="2">
    <source>
        <dbReference type="Proteomes" id="UP000053226"/>
    </source>
</evidence>
<dbReference type="EMBL" id="LGAA01000007">
    <property type="protein sequence ID" value="KPD03795.1"/>
    <property type="molecule type" value="Genomic_DNA"/>
</dbReference>
<accession>A0A0N0Z8Y9</accession>
<proteinExistence type="predicted"/>
<reference evidence="1 2" key="1">
    <citation type="submission" date="2015-07" db="EMBL/GenBank/DDBJ databases">
        <title>ATOL: Assembling a taxonomically balanced genome-scale reconstruction of the evolutionary history of the Enterobacteriaceae.</title>
        <authorList>
            <person name="Plunkett G.III."/>
            <person name="Neeno-Eckwall E.C."/>
            <person name="Glasner J.D."/>
            <person name="Perna N.T."/>
        </authorList>
    </citation>
    <scope>NUCLEOTIDE SEQUENCE [LARGE SCALE GENOMIC DNA]</scope>
    <source>
        <strain evidence="1 2">ATCC 35017</strain>
    </source>
</reference>
<gene>
    <name evidence="1" type="ORF">M992_0715</name>
</gene>
<keyword evidence="2" id="KW-1185">Reference proteome</keyword>
<organism evidence="1 2">
    <name type="scientific">Moellerella wisconsensis ATCC 35017</name>
    <dbReference type="NCBI Taxonomy" id="1354267"/>
    <lineage>
        <taxon>Bacteria</taxon>
        <taxon>Pseudomonadati</taxon>
        <taxon>Pseudomonadota</taxon>
        <taxon>Gammaproteobacteria</taxon>
        <taxon>Enterobacterales</taxon>
        <taxon>Morganellaceae</taxon>
        <taxon>Moellerella</taxon>
    </lineage>
</organism>
<dbReference type="GO" id="GO:0008784">
    <property type="term" value="F:alanine racemase activity"/>
    <property type="evidence" value="ECO:0007669"/>
    <property type="project" value="UniProtKB-EC"/>
</dbReference>
<dbReference type="InterPro" id="IPR029066">
    <property type="entry name" value="PLP-binding_barrel"/>
</dbReference>
<dbReference type="EC" id="5.1.1.1" evidence="1"/>
<dbReference type="Gene3D" id="3.20.20.10">
    <property type="entry name" value="Alanine racemase"/>
    <property type="match status" value="1"/>
</dbReference>
<dbReference type="AlphaFoldDB" id="A0A0N0Z8Y9"/>
<protein>
    <submittedName>
        <fullName evidence="1">Alanine racemase</fullName>
        <ecNumber evidence="1">5.1.1.1</ecNumber>
    </submittedName>
</protein>